<feature type="transmembrane region" description="Helical" evidence="1">
    <location>
        <begin position="86"/>
        <end position="107"/>
    </location>
</feature>
<name>I1TIE3_DAUCS</name>
<keyword evidence="1" id="KW-1133">Transmembrane helix</keyword>
<protein>
    <submittedName>
        <fullName evidence="2">Orf35</fullName>
    </submittedName>
</protein>
<reference evidence="2" key="1">
    <citation type="journal article" date="2012" name="BMC Plant Biol.">
        <title>De novo assembly of the carrot mitochondrial genome using next generation sequencing of whole genomic DNA provides first evidence of DNA transfer into an angiosperm plastid genome.</title>
        <authorList>
            <person name="Iorizzo M."/>
            <person name="Senalik D."/>
            <person name="Szklarczyk M."/>
            <person name="Grzebelus D."/>
            <person name="Spooner D."/>
            <person name="Simon P."/>
        </authorList>
    </citation>
    <scope>NUCLEOTIDE SEQUENCE</scope>
    <source>
        <tissue evidence="2">Leaf</tissue>
    </source>
</reference>
<proteinExistence type="predicted"/>
<keyword evidence="1" id="KW-0472">Membrane</keyword>
<keyword evidence="1" id="KW-0812">Transmembrane</keyword>
<organism evidence="2">
    <name type="scientific">Daucus carota subsp. sativus</name>
    <name type="common">Carrot</name>
    <dbReference type="NCBI Taxonomy" id="79200"/>
    <lineage>
        <taxon>Eukaryota</taxon>
        <taxon>Viridiplantae</taxon>
        <taxon>Streptophyta</taxon>
        <taxon>Embryophyta</taxon>
        <taxon>Tracheophyta</taxon>
        <taxon>Spermatophyta</taxon>
        <taxon>Magnoliopsida</taxon>
        <taxon>eudicotyledons</taxon>
        <taxon>Gunneridae</taxon>
        <taxon>Pentapetalae</taxon>
        <taxon>asterids</taxon>
        <taxon>campanulids</taxon>
        <taxon>Apiales</taxon>
        <taxon>Apiaceae</taxon>
        <taxon>Apioideae</taxon>
        <taxon>Scandiceae</taxon>
        <taxon>Daucinae</taxon>
        <taxon>Daucus</taxon>
        <taxon>Daucus sect. Daucus</taxon>
    </lineage>
</organism>
<geneLocation type="mitochondrion" evidence="2"/>
<accession>I1TIE3</accession>
<feature type="transmembrane region" description="Helical" evidence="1">
    <location>
        <begin position="128"/>
        <end position="146"/>
    </location>
</feature>
<keyword evidence="2" id="KW-0496">Mitochondrion</keyword>
<gene>
    <name evidence="2" type="primary">orf35</name>
</gene>
<evidence type="ECO:0000256" key="1">
    <source>
        <dbReference type="SAM" id="Phobius"/>
    </source>
</evidence>
<sequence>MILRRPTNEGVVGLLKAVLWSKFNYQRCRNNDLFVGRSPILGKNVFPIAFLSNNLSNKKHRNKLKAMRLFKIVPVSKYLSTNWKSMVFYSVGLPIWININFAVAGVYGKKIIKLPGRLYINRCALIRAALLFFVSFLFYFLLYLVFMTGGGGELWKAVSQFWGDAGGSNSTPNPGHDPAGSSDLLVAAGAGNQPQEGEMLVIPSPEISQGELLGEADAAPAGPEADAVSEEDLDAWLNRIKSEEGKKKFQSPLLSALNKLSNLPSKGGRFRPGQPELDSADLSLLKCWKKRILKLLCSKELRSPIKVTKGQWEAALEKLLEGRGPYDWLTAGKAIERERERCPFFRRLVDEVERMKFCQKRKGKGKTTSTGAE</sequence>
<evidence type="ECO:0000313" key="2">
    <source>
        <dbReference type="EMBL" id="AEY81173.1"/>
    </source>
</evidence>
<dbReference type="EMBL" id="JQ248574">
    <property type="protein sequence ID" value="AEY81173.1"/>
    <property type="molecule type" value="Genomic_DNA"/>
</dbReference>
<dbReference type="AlphaFoldDB" id="I1TIE3"/>